<evidence type="ECO:0000256" key="9">
    <source>
        <dbReference type="ARBA" id="ARBA00065226"/>
    </source>
</evidence>
<dbReference type="InterPro" id="IPR036249">
    <property type="entry name" value="Thioredoxin-like_sf"/>
</dbReference>
<evidence type="ECO:0000256" key="14">
    <source>
        <dbReference type="PIRSR" id="PIRSR000239-1"/>
    </source>
</evidence>
<comment type="subunit">
    <text evidence="9">Homodimer. Forms both dimers and octamers; a tightly-associated dimer and a ring-like octamer.</text>
</comment>
<evidence type="ECO:0000256" key="7">
    <source>
        <dbReference type="ARBA" id="ARBA00056930"/>
    </source>
</evidence>
<keyword evidence="17" id="KW-1185">Reference proteome</keyword>
<evidence type="ECO:0000313" key="16">
    <source>
        <dbReference type="EMBL" id="TCC33679.1"/>
    </source>
</evidence>
<gene>
    <name evidence="16" type="ORF">E0H50_17190</name>
</gene>
<dbReference type="EMBL" id="SJKA01000005">
    <property type="protein sequence ID" value="TCC33679.1"/>
    <property type="molecule type" value="Genomic_DNA"/>
</dbReference>
<dbReference type="PANTHER" id="PTHR43110">
    <property type="entry name" value="THIOL PEROXIDASE"/>
    <property type="match status" value="1"/>
</dbReference>
<dbReference type="Pfam" id="PF00578">
    <property type="entry name" value="AhpC-TSA"/>
    <property type="match status" value="1"/>
</dbReference>
<dbReference type="PANTHER" id="PTHR43110:SF1">
    <property type="entry name" value="THIOL PEROXIDASE"/>
    <property type="match status" value="1"/>
</dbReference>
<evidence type="ECO:0000256" key="11">
    <source>
        <dbReference type="ARBA" id="ARBA00068979"/>
    </source>
</evidence>
<keyword evidence="3" id="KW-0560">Oxidoreductase</keyword>
<evidence type="ECO:0000259" key="15">
    <source>
        <dbReference type="PROSITE" id="PS51352"/>
    </source>
</evidence>
<evidence type="ECO:0000256" key="12">
    <source>
        <dbReference type="ARBA" id="ARBA00082991"/>
    </source>
</evidence>
<evidence type="ECO:0000256" key="13">
    <source>
        <dbReference type="ARBA" id="ARBA00083736"/>
    </source>
</evidence>
<feature type="domain" description="Thioredoxin" evidence="15">
    <location>
        <begin position="4"/>
        <end position="153"/>
    </location>
</feature>
<name>A0A4R0ILH5_9ACTN</name>
<dbReference type="SUPFAM" id="SSF52833">
    <property type="entry name" value="Thioredoxin-like"/>
    <property type="match status" value="1"/>
</dbReference>
<dbReference type="InterPro" id="IPR024706">
    <property type="entry name" value="Peroxiredoxin_AhpC-typ"/>
</dbReference>
<dbReference type="Gene3D" id="3.40.30.10">
    <property type="entry name" value="Glutaredoxin"/>
    <property type="match status" value="1"/>
</dbReference>
<organism evidence="16 17">
    <name type="scientific">Kribbella sindirgiensis</name>
    <dbReference type="NCBI Taxonomy" id="1124744"/>
    <lineage>
        <taxon>Bacteria</taxon>
        <taxon>Bacillati</taxon>
        <taxon>Actinomycetota</taxon>
        <taxon>Actinomycetes</taxon>
        <taxon>Propionibacteriales</taxon>
        <taxon>Kribbellaceae</taxon>
        <taxon>Kribbella</taxon>
    </lineage>
</organism>
<evidence type="ECO:0000256" key="8">
    <source>
        <dbReference type="ARBA" id="ARBA00060973"/>
    </source>
</evidence>
<dbReference type="Proteomes" id="UP000292695">
    <property type="component" value="Unassembled WGS sequence"/>
</dbReference>
<keyword evidence="1" id="KW-0575">Peroxidase</keyword>
<evidence type="ECO:0000256" key="4">
    <source>
        <dbReference type="ARBA" id="ARBA00023284"/>
    </source>
</evidence>
<dbReference type="AlphaFoldDB" id="A0A4R0ILH5"/>
<keyword evidence="4" id="KW-0676">Redox-active center</keyword>
<feature type="active site" description="Cysteine sulfenic acid (-SOH) intermediate; for peroxidase activity" evidence="14">
    <location>
        <position position="47"/>
    </location>
</feature>
<comment type="similarity">
    <text evidence="8">Belongs to the peroxiredoxin family. AhpE subfamily.</text>
</comment>
<dbReference type="OrthoDB" id="9812811at2"/>
<dbReference type="GO" id="GO:0004601">
    <property type="term" value="F:peroxidase activity"/>
    <property type="evidence" value="ECO:0007669"/>
    <property type="project" value="UniProtKB-KW"/>
</dbReference>
<dbReference type="FunFam" id="3.40.30.10:FF:000118">
    <property type="entry name" value="Peroxiredoxin AhpE"/>
    <property type="match status" value="1"/>
</dbReference>
<comment type="caution">
    <text evidence="16">The sequence shown here is derived from an EMBL/GenBank/DDBJ whole genome shotgun (WGS) entry which is preliminary data.</text>
</comment>
<protein>
    <recommendedName>
        <fullName evidence="11">Alkyl hydroperoxide reductase E</fullName>
        <ecNumber evidence="10">1.11.1.29</ecNumber>
    </recommendedName>
    <alternativeName>
        <fullName evidence="12">Mycoredoxin-dependent peroxiredoxin</fullName>
    </alternativeName>
    <alternativeName>
        <fullName evidence="13">Peroxiredoxin AhpE</fullName>
    </alternativeName>
    <alternativeName>
        <fullName evidence="5">Thioredoxin peroxidase</fullName>
    </alternativeName>
</protein>
<reference evidence="16 17" key="1">
    <citation type="submission" date="2019-02" db="EMBL/GenBank/DDBJ databases">
        <title>Kribbella capetownensis sp. nov. and Kribbella speibonae sp. nov., isolated from soil.</title>
        <authorList>
            <person name="Curtis S.M."/>
            <person name="Norton I."/>
            <person name="Everest G.J."/>
            <person name="Meyers P.R."/>
        </authorList>
    </citation>
    <scope>NUCLEOTIDE SEQUENCE [LARGE SCALE GENOMIC DNA]</scope>
    <source>
        <strain evidence="16 17">DSM 27082</strain>
    </source>
</reference>
<evidence type="ECO:0000256" key="6">
    <source>
        <dbReference type="ARBA" id="ARBA00052774"/>
    </source>
</evidence>
<dbReference type="RefSeq" id="WP_131289342.1">
    <property type="nucleotide sequence ID" value="NZ_SJKA01000005.1"/>
</dbReference>
<dbReference type="PROSITE" id="PS51352">
    <property type="entry name" value="THIOREDOXIN_2"/>
    <property type="match status" value="1"/>
</dbReference>
<accession>A0A4R0ILH5</accession>
<dbReference type="InterPro" id="IPR013766">
    <property type="entry name" value="Thioredoxin_domain"/>
</dbReference>
<evidence type="ECO:0000256" key="2">
    <source>
        <dbReference type="ARBA" id="ARBA00022862"/>
    </source>
</evidence>
<proteinExistence type="inferred from homology"/>
<evidence type="ECO:0000256" key="3">
    <source>
        <dbReference type="ARBA" id="ARBA00023002"/>
    </source>
</evidence>
<evidence type="ECO:0000256" key="5">
    <source>
        <dbReference type="ARBA" id="ARBA00032824"/>
    </source>
</evidence>
<dbReference type="EC" id="1.11.1.29" evidence="10"/>
<dbReference type="InterPro" id="IPR050455">
    <property type="entry name" value="Tpx_Peroxidase_subfamily"/>
</dbReference>
<evidence type="ECO:0000313" key="17">
    <source>
        <dbReference type="Proteomes" id="UP000292695"/>
    </source>
</evidence>
<dbReference type="InterPro" id="IPR000866">
    <property type="entry name" value="AhpC/TSA"/>
</dbReference>
<evidence type="ECO:0000256" key="1">
    <source>
        <dbReference type="ARBA" id="ARBA00022559"/>
    </source>
</evidence>
<dbReference type="PIRSF" id="PIRSF000239">
    <property type="entry name" value="AHPC"/>
    <property type="match status" value="1"/>
</dbReference>
<dbReference type="CDD" id="cd03018">
    <property type="entry name" value="PRX_AhpE_like"/>
    <property type="match status" value="1"/>
</dbReference>
<comment type="function">
    <text evidence="7">Thiol-specific peroxidase that catalyzes the reduction of hydrogen peroxide and organic hydroperoxides to water and alcohols, respectively. Plays a role in cell protection against oxidative stress by detoxifying peroxides. May represent an important antioxidant defense against cytotoxic peroxides, especially peroxynitrite, which can be formed by activated macrophages during infection.</text>
</comment>
<keyword evidence="2" id="KW-0049">Antioxidant</keyword>
<sequence>MSLPAVGSRAPDFETQNQYGEPVRLSDYVGRRDVVLVFYPYAFSQVCTSELTELRDRPSLLAAAEFLAISCDPMFTLRAYADARDLNFGLLTDFWPHGAIASSYGVFDAGRGCALRGTFVVDRTGIVRWSVVNPIPTARNPDDYAEALASLGTDLR</sequence>
<comment type="catalytic activity">
    <reaction evidence="6">
        <text>[mycoredoxin]-L-dithiol + a hydroperoxide = [mycoredoxin]-L-disulfide + an alcohol + H2O</text>
        <dbReference type="Rhea" id="RHEA:62640"/>
        <dbReference type="Rhea" id="RHEA-COMP:16137"/>
        <dbReference type="Rhea" id="RHEA-COMP:16138"/>
        <dbReference type="ChEBI" id="CHEBI:15377"/>
        <dbReference type="ChEBI" id="CHEBI:29950"/>
        <dbReference type="ChEBI" id="CHEBI:30879"/>
        <dbReference type="ChEBI" id="CHEBI:35924"/>
        <dbReference type="ChEBI" id="CHEBI:50058"/>
        <dbReference type="EC" id="1.11.1.29"/>
    </reaction>
</comment>
<evidence type="ECO:0000256" key="10">
    <source>
        <dbReference type="ARBA" id="ARBA00067009"/>
    </source>
</evidence>